<evidence type="ECO:0000313" key="3">
    <source>
        <dbReference type="Proteomes" id="UP000314294"/>
    </source>
</evidence>
<feature type="compositionally biased region" description="Basic and acidic residues" evidence="1">
    <location>
        <begin position="84"/>
        <end position="98"/>
    </location>
</feature>
<evidence type="ECO:0000313" key="2">
    <source>
        <dbReference type="EMBL" id="TNN65703.1"/>
    </source>
</evidence>
<comment type="caution">
    <text evidence="2">The sequence shown here is derived from an EMBL/GenBank/DDBJ whole genome shotgun (WGS) entry which is preliminary data.</text>
</comment>
<dbReference type="EMBL" id="SRLO01000231">
    <property type="protein sequence ID" value="TNN65703.1"/>
    <property type="molecule type" value="Genomic_DNA"/>
</dbReference>
<dbReference type="AlphaFoldDB" id="A0A4Z2HL46"/>
<evidence type="ECO:0000256" key="1">
    <source>
        <dbReference type="SAM" id="MobiDB-lite"/>
    </source>
</evidence>
<protein>
    <submittedName>
        <fullName evidence="2">Uncharacterized protein</fullName>
    </submittedName>
</protein>
<accession>A0A4Z2HL46</accession>
<reference evidence="2 3" key="1">
    <citation type="submission" date="2019-03" db="EMBL/GenBank/DDBJ databases">
        <title>First draft genome of Liparis tanakae, snailfish: a comprehensive survey of snailfish specific genes.</title>
        <authorList>
            <person name="Kim W."/>
            <person name="Song I."/>
            <person name="Jeong J.-H."/>
            <person name="Kim D."/>
            <person name="Kim S."/>
            <person name="Ryu S."/>
            <person name="Song J.Y."/>
            <person name="Lee S.K."/>
        </authorList>
    </citation>
    <scope>NUCLEOTIDE SEQUENCE [LARGE SCALE GENOMIC DNA]</scope>
    <source>
        <tissue evidence="2">Muscle</tissue>
    </source>
</reference>
<keyword evidence="3" id="KW-1185">Reference proteome</keyword>
<feature type="region of interest" description="Disordered" evidence="1">
    <location>
        <begin position="81"/>
        <end position="100"/>
    </location>
</feature>
<sequence length="287" mass="32892">MGDRLWALRRPSRLKPFREGLTKKLFGNLVRWFLPFCCRASVERVMGSKVQVSFEGKIWQQKERLDWKASVQRSEMGEGLQKWQEMEQRRRPTQEKGEGGLSQGSWWSRLSKAVITILQVLVALVAPRVSRGVSHQAAAFRQQLLLGARQAAALRITAAWKHREQLHGGEQHRSVLRVSDVQLIQVLLLQQLKGVQVLVAVEQESGHVLLHERKHIHIDELEGAHFVVEQAHPRPHGRLTDDVDHIAALQNHKQPLNFAIYIRLQNIQASLGKKQKQETKDSSVLYL</sequence>
<dbReference type="Proteomes" id="UP000314294">
    <property type="component" value="Unassembled WGS sequence"/>
</dbReference>
<name>A0A4Z2HL46_9TELE</name>
<gene>
    <name evidence="2" type="ORF">EYF80_024107</name>
</gene>
<proteinExistence type="predicted"/>
<organism evidence="2 3">
    <name type="scientific">Liparis tanakae</name>
    <name type="common">Tanaka's snailfish</name>
    <dbReference type="NCBI Taxonomy" id="230148"/>
    <lineage>
        <taxon>Eukaryota</taxon>
        <taxon>Metazoa</taxon>
        <taxon>Chordata</taxon>
        <taxon>Craniata</taxon>
        <taxon>Vertebrata</taxon>
        <taxon>Euteleostomi</taxon>
        <taxon>Actinopterygii</taxon>
        <taxon>Neopterygii</taxon>
        <taxon>Teleostei</taxon>
        <taxon>Neoteleostei</taxon>
        <taxon>Acanthomorphata</taxon>
        <taxon>Eupercaria</taxon>
        <taxon>Perciformes</taxon>
        <taxon>Cottioidei</taxon>
        <taxon>Cottales</taxon>
        <taxon>Liparidae</taxon>
        <taxon>Liparis</taxon>
    </lineage>
</organism>